<evidence type="ECO:0000313" key="3">
    <source>
        <dbReference type="EMBL" id="MBX7291258.1"/>
    </source>
</evidence>
<sequence>MIPIKFVKEGESVKIIKLALSEEFAKRMREIGLVSGNKVTVVKNDGKCIIISIGESRFALDNSLAGKIMVRE</sequence>
<name>A0ABD4RIG9_9CLOT</name>
<dbReference type="Gene3D" id="2.30.30.90">
    <property type="match status" value="1"/>
</dbReference>
<evidence type="ECO:0000256" key="1">
    <source>
        <dbReference type="ARBA" id="ARBA00023004"/>
    </source>
</evidence>
<keyword evidence="1" id="KW-0408">Iron</keyword>
<dbReference type="KEGG" id="cchv:BTM20_06075"/>
<dbReference type="InterPro" id="IPR038157">
    <property type="entry name" value="FeoA_core_dom"/>
</dbReference>
<protein>
    <submittedName>
        <fullName evidence="3">Ferrous iron transport protein A</fullName>
    </submittedName>
</protein>
<dbReference type="InterPro" id="IPR008988">
    <property type="entry name" value="Transcriptional_repressor_C"/>
</dbReference>
<evidence type="ECO:0000313" key="4">
    <source>
        <dbReference type="Proteomes" id="UP000775179"/>
    </source>
</evidence>
<comment type="caution">
    <text evidence="3">The sequence shown here is derived from an EMBL/GenBank/DDBJ whole genome shotgun (WGS) entry which is preliminary data.</text>
</comment>
<dbReference type="PANTHER" id="PTHR43151:SF1">
    <property type="entry name" value="SSR2333 PROTEIN"/>
    <property type="match status" value="1"/>
</dbReference>
<dbReference type="SMART" id="SM00899">
    <property type="entry name" value="FeoA"/>
    <property type="match status" value="1"/>
</dbReference>
<dbReference type="EMBL" id="JAIFTX010000020">
    <property type="protein sequence ID" value="MBX7291258.1"/>
    <property type="molecule type" value="Genomic_DNA"/>
</dbReference>
<feature type="domain" description="Ferrous iron transporter FeoA-like" evidence="2">
    <location>
        <begin position="2"/>
        <end position="72"/>
    </location>
</feature>
<dbReference type="GeneID" id="66301426"/>
<dbReference type="AlphaFoldDB" id="A0ABD4RIG9"/>
<gene>
    <name evidence="3" type="ORF">K4H94_09545</name>
</gene>
<dbReference type="RefSeq" id="WP_021875419.1">
    <property type="nucleotide sequence ID" value="NZ_CP018624.1"/>
</dbReference>
<dbReference type="InterPro" id="IPR053184">
    <property type="entry name" value="FeoA-like"/>
</dbReference>
<dbReference type="InterPro" id="IPR007167">
    <property type="entry name" value="Fe-transptr_FeoA-like"/>
</dbReference>
<dbReference type="Pfam" id="PF04023">
    <property type="entry name" value="FeoA"/>
    <property type="match status" value="1"/>
</dbReference>
<accession>A0ABD4RIG9</accession>
<proteinExistence type="predicted"/>
<reference evidence="3 4" key="1">
    <citation type="submission" date="2021-08" db="EMBL/GenBank/DDBJ databases">
        <title>Genome sequence analysis of Clostridium chauvoei strains of European origin and evaluation of typing options for outbreak investigations.</title>
        <authorList>
            <person name="Abdel-Glil M."/>
            <person name="Thomas P."/>
            <person name="Seyboldt C."/>
        </authorList>
    </citation>
    <scope>NUCLEOTIDE SEQUENCE [LARGE SCALE GENOMIC DNA]</scope>
    <source>
        <strain evidence="3 4">S0260-09</strain>
    </source>
</reference>
<organism evidence="3 4">
    <name type="scientific">Clostridium chauvoei</name>
    <dbReference type="NCBI Taxonomy" id="46867"/>
    <lineage>
        <taxon>Bacteria</taxon>
        <taxon>Bacillati</taxon>
        <taxon>Bacillota</taxon>
        <taxon>Clostridia</taxon>
        <taxon>Eubacteriales</taxon>
        <taxon>Clostridiaceae</taxon>
        <taxon>Clostridium</taxon>
    </lineage>
</organism>
<dbReference type="SUPFAM" id="SSF50037">
    <property type="entry name" value="C-terminal domain of transcriptional repressors"/>
    <property type="match status" value="1"/>
</dbReference>
<evidence type="ECO:0000259" key="2">
    <source>
        <dbReference type="SMART" id="SM00899"/>
    </source>
</evidence>
<dbReference type="Proteomes" id="UP000775179">
    <property type="component" value="Unassembled WGS sequence"/>
</dbReference>
<dbReference type="PANTHER" id="PTHR43151">
    <property type="entry name" value="FEOA FAMILY PROTEIN"/>
    <property type="match status" value="1"/>
</dbReference>